<organism evidence="6 7">
    <name type="scientific">Paenibacillus tianmuensis</name>
    <dbReference type="NCBI Taxonomy" id="624147"/>
    <lineage>
        <taxon>Bacteria</taxon>
        <taxon>Bacillati</taxon>
        <taxon>Bacillota</taxon>
        <taxon>Bacilli</taxon>
        <taxon>Bacillales</taxon>
        <taxon>Paenibacillaceae</taxon>
        <taxon>Paenibacillus</taxon>
    </lineage>
</organism>
<keyword evidence="7" id="KW-1185">Reference proteome</keyword>
<evidence type="ECO:0000256" key="1">
    <source>
        <dbReference type="ARBA" id="ARBA00023015"/>
    </source>
</evidence>
<sequence length="172" mass="19895">MSMAEYKGKVRNIQDTPFGYTMSVIGGKWKMVIIYLLAENQPIRFNDLKRQIGAITFKMLSSQLKELEADGLVKRKEYPQVPPKVEYSLTDKAETLLPVLEKLCEWGVKTKIIKLDPVIKFRAVCGFLFCLKTPLTRHQMVSYNQTDTKWCPIRATMVITGFILSFCFYMLH</sequence>
<dbReference type="InterPro" id="IPR036388">
    <property type="entry name" value="WH-like_DNA-bd_sf"/>
</dbReference>
<dbReference type="Proteomes" id="UP000198601">
    <property type="component" value="Unassembled WGS sequence"/>
</dbReference>
<dbReference type="PANTHER" id="PTHR33204">
    <property type="entry name" value="TRANSCRIPTIONAL REGULATOR, MARR FAMILY"/>
    <property type="match status" value="1"/>
</dbReference>
<keyword evidence="1" id="KW-0805">Transcription regulation</keyword>
<keyword evidence="3" id="KW-0804">Transcription</keyword>
<evidence type="ECO:0000313" key="6">
    <source>
        <dbReference type="EMBL" id="SCW76623.1"/>
    </source>
</evidence>
<accession>A0A1G4T5F7</accession>
<keyword evidence="4" id="KW-0472">Membrane</keyword>
<name>A0A1G4T5F7_9BACL</name>
<dbReference type="PROSITE" id="PS51118">
    <property type="entry name" value="HTH_HXLR"/>
    <property type="match status" value="1"/>
</dbReference>
<dbReference type="InterPro" id="IPR002577">
    <property type="entry name" value="HTH_HxlR"/>
</dbReference>
<dbReference type="InterPro" id="IPR036390">
    <property type="entry name" value="WH_DNA-bd_sf"/>
</dbReference>
<feature type="transmembrane region" description="Helical" evidence="4">
    <location>
        <begin position="153"/>
        <end position="171"/>
    </location>
</feature>
<dbReference type="GO" id="GO:0003677">
    <property type="term" value="F:DNA binding"/>
    <property type="evidence" value="ECO:0007669"/>
    <property type="project" value="UniProtKB-KW"/>
</dbReference>
<keyword evidence="4" id="KW-0812">Transmembrane</keyword>
<reference evidence="7" key="1">
    <citation type="submission" date="2016-10" db="EMBL/GenBank/DDBJ databases">
        <authorList>
            <person name="Varghese N."/>
            <person name="Submissions S."/>
        </authorList>
    </citation>
    <scope>NUCLEOTIDE SEQUENCE [LARGE SCALE GENOMIC DNA]</scope>
    <source>
        <strain evidence="7">CGMCC 1.8946</strain>
    </source>
</reference>
<feature type="domain" description="HTH hxlR-type" evidence="5">
    <location>
        <begin position="16"/>
        <end position="115"/>
    </location>
</feature>
<evidence type="ECO:0000259" key="5">
    <source>
        <dbReference type="PROSITE" id="PS51118"/>
    </source>
</evidence>
<dbReference type="EMBL" id="FMTT01000043">
    <property type="protein sequence ID" value="SCW76623.1"/>
    <property type="molecule type" value="Genomic_DNA"/>
</dbReference>
<dbReference type="Pfam" id="PF01638">
    <property type="entry name" value="HxlR"/>
    <property type="match status" value="1"/>
</dbReference>
<keyword evidence="4" id="KW-1133">Transmembrane helix</keyword>
<dbReference type="CDD" id="cd00090">
    <property type="entry name" value="HTH_ARSR"/>
    <property type="match status" value="1"/>
</dbReference>
<dbReference type="Gene3D" id="1.10.10.10">
    <property type="entry name" value="Winged helix-like DNA-binding domain superfamily/Winged helix DNA-binding domain"/>
    <property type="match status" value="1"/>
</dbReference>
<evidence type="ECO:0000256" key="4">
    <source>
        <dbReference type="SAM" id="Phobius"/>
    </source>
</evidence>
<dbReference type="AlphaFoldDB" id="A0A1G4T5F7"/>
<evidence type="ECO:0000313" key="7">
    <source>
        <dbReference type="Proteomes" id="UP000198601"/>
    </source>
</evidence>
<evidence type="ECO:0000256" key="2">
    <source>
        <dbReference type="ARBA" id="ARBA00023125"/>
    </source>
</evidence>
<protein>
    <submittedName>
        <fullName evidence="6">Transcriptional regulator, HxlR family</fullName>
    </submittedName>
</protein>
<dbReference type="SUPFAM" id="SSF46785">
    <property type="entry name" value="Winged helix' DNA-binding domain"/>
    <property type="match status" value="1"/>
</dbReference>
<gene>
    <name evidence="6" type="ORF">SAMN04487970_104311</name>
</gene>
<dbReference type="STRING" id="624147.SAMN04487970_104311"/>
<dbReference type="PANTHER" id="PTHR33204:SF29">
    <property type="entry name" value="TRANSCRIPTIONAL REGULATOR"/>
    <property type="match status" value="1"/>
</dbReference>
<proteinExistence type="predicted"/>
<dbReference type="InterPro" id="IPR011991">
    <property type="entry name" value="ArsR-like_HTH"/>
</dbReference>
<evidence type="ECO:0000256" key="3">
    <source>
        <dbReference type="ARBA" id="ARBA00023163"/>
    </source>
</evidence>
<keyword evidence="2" id="KW-0238">DNA-binding</keyword>